<dbReference type="Proteomes" id="UP000184501">
    <property type="component" value="Unassembled WGS sequence"/>
</dbReference>
<sequence>MGHCLLPVDADLWAELVWIAVSALVGRLFPPDGEALIVGRLGGARLLPLALALVSVCAPTCPHSRRAPGRRALVDPKFR</sequence>
<organism evidence="1 2">
    <name type="scientific">Streptoalloteichus hindustanus</name>
    <dbReference type="NCBI Taxonomy" id="2017"/>
    <lineage>
        <taxon>Bacteria</taxon>
        <taxon>Bacillati</taxon>
        <taxon>Actinomycetota</taxon>
        <taxon>Actinomycetes</taxon>
        <taxon>Pseudonocardiales</taxon>
        <taxon>Pseudonocardiaceae</taxon>
        <taxon>Streptoalloteichus</taxon>
    </lineage>
</organism>
<reference evidence="1 2" key="1">
    <citation type="submission" date="2016-11" db="EMBL/GenBank/DDBJ databases">
        <authorList>
            <person name="Jaros S."/>
            <person name="Januszkiewicz K."/>
            <person name="Wedrychowicz H."/>
        </authorList>
    </citation>
    <scope>NUCLEOTIDE SEQUENCE [LARGE SCALE GENOMIC DNA]</scope>
    <source>
        <strain evidence="1 2">DSM 44523</strain>
    </source>
</reference>
<evidence type="ECO:0000313" key="2">
    <source>
        <dbReference type="Proteomes" id="UP000184501"/>
    </source>
</evidence>
<accession>A0A1M4TSI0</accession>
<dbReference type="AlphaFoldDB" id="A0A1M4TSI0"/>
<dbReference type="EMBL" id="FQVN01000001">
    <property type="protein sequence ID" value="SHE47459.1"/>
    <property type="molecule type" value="Genomic_DNA"/>
</dbReference>
<proteinExistence type="predicted"/>
<gene>
    <name evidence="1" type="ORF">SAMN05444320_101183</name>
</gene>
<keyword evidence="2" id="KW-1185">Reference proteome</keyword>
<protein>
    <submittedName>
        <fullName evidence="1">Uncharacterized protein</fullName>
    </submittedName>
</protein>
<evidence type="ECO:0000313" key="1">
    <source>
        <dbReference type="EMBL" id="SHE47459.1"/>
    </source>
</evidence>
<name>A0A1M4TSI0_STRHI</name>